<gene>
    <name evidence="2" type="ORF">FB465_1848</name>
</gene>
<dbReference type="InterPro" id="IPR018729">
    <property type="entry name" value="DUF2269_transmembrane"/>
</dbReference>
<evidence type="ECO:0000313" key="2">
    <source>
        <dbReference type="EMBL" id="TWE16855.1"/>
    </source>
</evidence>
<keyword evidence="1" id="KW-0472">Membrane</keyword>
<dbReference type="Proteomes" id="UP000318416">
    <property type="component" value="Unassembled WGS sequence"/>
</dbReference>
<protein>
    <submittedName>
        <fullName evidence="2">Putative integral membrane protein DUF2269</fullName>
    </submittedName>
</protein>
<comment type="caution">
    <text evidence="2">The sequence shown here is derived from an EMBL/GenBank/DDBJ whole genome shotgun (WGS) entry which is preliminary data.</text>
</comment>
<dbReference type="Pfam" id="PF10027">
    <property type="entry name" value="DUF2269"/>
    <property type="match status" value="1"/>
</dbReference>
<dbReference type="RefSeq" id="WP_145789293.1">
    <property type="nucleotide sequence ID" value="NZ_BAAABR010000036.1"/>
</dbReference>
<keyword evidence="1" id="KW-0812">Transmembrane</keyword>
<accession>A0A561EML6</accession>
<proteinExistence type="predicted"/>
<organism evidence="2 3">
    <name type="scientific">Kitasatospora atroaurantiaca</name>
    <dbReference type="NCBI Taxonomy" id="285545"/>
    <lineage>
        <taxon>Bacteria</taxon>
        <taxon>Bacillati</taxon>
        <taxon>Actinomycetota</taxon>
        <taxon>Actinomycetes</taxon>
        <taxon>Kitasatosporales</taxon>
        <taxon>Streptomycetaceae</taxon>
        <taxon>Kitasatospora</taxon>
    </lineage>
</organism>
<feature type="transmembrane region" description="Helical" evidence="1">
    <location>
        <begin position="137"/>
        <end position="158"/>
    </location>
</feature>
<name>A0A561EML6_9ACTN</name>
<keyword evidence="1" id="KW-1133">Transmembrane helix</keyword>
<feature type="transmembrane region" description="Helical" evidence="1">
    <location>
        <begin position="82"/>
        <end position="103"/>
    </location>
</feature>
<dbReference type="AlphaFoldDB" id="A0A561EML6"/>
<dbReference type="OrthoDB" id="3429068at2"/>
<sequence length="166" mass="17061">MAKLLLSLHVLASVLFIGPVAVAVSMFPPRARAALAAGPDQASAAASVRLLHRITQVYALLGIAVPVMGVGTAQAMDILGQVWLIVSIVLTVLAAGALLLFVLPAQQATIDALDAADSARKDPEASEHTRAVGALRLLPMTAGVFNLLWAVVVVLMVVRPGSTTGA</sequence>
<keyword evidence="3" id="KW-1185">Reference proteome</keyword>
<evidence type="ECO:0000256" key="1">
    <source>
        <dbReference type="SAM" id="Phobius"/>
    </source>
</evidence>
<evidence type="ECO:0000313" key="3">
    <source>
        <dbReference type="Proteomes" id="UP000318416"/>
    </source>
</evidence>
<dbReference type="EMBL" id="VIVR01000001">
    <property type="protein sequence ID" value="TWE16855.1"/>
    <property type="molecule type" value="Genomic_DNA"/>
</dbReference>
<reference evidence="2 3" key="1">
    <citation type="submission" date="2019-06" db="EMBL/GenBank/DDBJ databases">
        <title>Sequencing the genomes of 1000 actinobacteria strains.</title>
        <authorList>
            <person name="Klenk H.-P."/>
        </authorList>
    </citation>
    <scope>NUCLEOTIDE SEQUENCE [LARGE SCALE GENOMIC DNA]</scope>
    <source>
        <strain evidence="2 3">DSM 41649</strain>
    </source>
</reference>
<feature type="transmembrane region" description="Helical" evidence="1">
    <location>
        <begin position="57"/>
        <end position="75"/>
    </location>
</feature>